<keyword evidence="3" id="KW-0808">Transferase</keyword>
<dbReference type="GO" id="GO:0016757">
    <property type="term" value="F:glycosyltransferase activity"/>
    <property type="evidence" value="ECO:0007669"/>
    <property type="project" value="UniProtKB-KW"/>
</dbReference>
<dbReference type="NCBIfam" id="TIGR00449">
    <property type="entry name" value="tgt_general"/>
    <property type="match status" value="1"/>
</dbReference>
<protein>
    <submittedName>
        <fullName evidence="3">tRNA-guanine transglycosylase</fullName>
        <ecNumber evidence="3">2.4.2.-</ecNumber>
    </submittedName>
</protein>
<keyword evidence="3" id="KW-0328">Glycosyltransferase</keyword>
<keyword evidence="1" id="KW-0819">tRNA processing</keyword>
<gene>
    <name evidence="3" type="ORF">ENW66_07995</name>
</gene>
<dbReference type="Pfam" id="PF01702">
    <property type="entry name" value="TGT"/>
    <property type="match status" value="1"/>
</dbReference>
<dbReference type="InterPro" id="IPR050076">
    <property type="entry name" value="ArchSynthase1/Queuine_TRR"/>
</dbReference>
<dbReference type="Gene3D" id="3.20.20.105">
    <property type="entry name" value="Queuine tRNA-ribosyltransferase-like"/>
    <property type="match status" value="1"/>
</dbReference>
<dbReference type="EMBL" id="DTLB01000046">
    <property type="protein sequence ID" value="HFW32868.1"/>
    <property type="molecule type" value="Genomic_DNA"/>
</dbReference>
<dbReference type="PANTHER" id="PTHR46499">
    <property type="entry name" value="QUEUINE TRNA-RIBOSYLTRANSFERASE"/>
    <property type="match status" value="1"/>
</dbReference>
<sequence>MKFRVIKKDKTTKARMGILYLNSKKIKTPVLWLGCMIKNKPRPWEYFDVNAVMVNAYGIIEEEININRTIHDLLNINGMVMMDSGGFQLMKKNVHITPTKLLEIYKQAKPDIGVVLDFPFNPLDLESRIKRWKKTLENTKFMLSNSHDIVLMPVIHGYTLEEIRRACNELKDIAYPKFVGVGSLVPILRCMKTSELSKLNGMNTIKFMIDAISIIRREFPDAFLHVFGVGSVTTMHLMFSLGVDSVDSMSWRIKAAYGAIQLPGTGDRFISPKNGRRQLEEDYLLEKCKCPICIDKSVSERKNALDNSNSNTFFNRAIHNAFVFKEEERIFHEVLIKNNTAEFIKERLKGTRYYKIFKDSITSSERS</sequence>
<evidence type="ECO:0000256" key="1">
    <source>
        <dbReference type="ARBA" id="ARBA00022694"/>
    </source>
</evidence>
<dbReference type="EC" id="2.4.2.-" evidence="3"/>
<proteinExistence type="predicted"/>
<comment type="caution">
    <text evidence="3">The sequence shown here is derived from an EMBL/GenBank/DDBJ whole genome shotgun (WGS) entry which is preliminary data.</text>
</comment>
<dbReference type="SUPFAM" id="SSF51713">
    <property type="entry name" value="tRNA-guanine transglycosylase"/>
    <property type="match status" value="1"/>
</dbReference>
<dbReference type="PANTHER" id="PTHR46499:SF1">
    <property type="entry name" value="QUEUINE TRNA-RIBOSYLTRANSFERASE"/>
    <property type="match status" value="1"/>
</dbReference>
<accession>A0A7C3REB0</accession>
<dbReference type="GO" id="GO:0002099">
    <property type="term" value="P:tRNA wobble guanine modification"/>
    <property type="evidence" value="ECO:0007669"/>
    <property type="project" value="TreeGrafter"/>
</dbReference>
<organism evidence="3">
    <name type="scientific">Archaeoglobus fulgidus</name>
    <dbReference type="NCBI Taxonomy" id="2234"/>
    <lineage>
        <taxon>Archaea</taxon>
        <taxon>Methanobacteriati</taxon>
        <taxon>Methanobacteriota</taxon>
        <taxon>Archaeoglobi</taxon>
        <taxon>Archaeoglobales</taxon>
        <taxon>Archaeoglobaceae</taxon>
        <taxon>Archaeoglobus</taxon>
    </lineage>
</organism>
<dbReference type="InterPro" id="IPR002616">
    <property type="entry name" value="tRNA_ribo_trans-like"/>
</dbReference>
<dbReference type="InterPro" id="IPR036511">
    <property type="entry name" value="TGT-like_sf"/>
</dbReference>
<dbReference type="AlphaFoldDB" id="A0A7C3REB0"/>
<feature type="domain" description="tRNA-guanine(15) transglycosylase-like" evidence="2">
    <location>
        <begin position="12"/>
        <end position="349"/>
    </location>
</feature>
<evidence type="ECO:0000259" key="2">
    <source>
        <dbReference type="Pfam" id="PF01702"/>
    </source>
</evidence>
<name>A0A7C3REB0_ARCFL</name>
<dbReference type="GO" id="GO:0005737">
    <property type="term" value="C:cytoplasm"/>
    <property type="evidence" value="ECO:0007669"/>
    <property type="project" value="TreeGrafter"/>
</dbReference>
<evidence type="ECO:0000313" key="3">
    <source>
        <dbReference type="EMBL" id="HFW32868.1"/>
    </source>
</evidence>
<reference evidence="3" key="1">
    <citation type="journal article" date="2020" name="mSystems">
        <title>Genome- and Community-Level Interaction Insights into Carbon Utilization and Element Cycling Functions of Hydrothermarchaeota in Hydrothermal Sediment.</title>
        <authorList>
            <person name="Zhou Z."/>
            <person name="Liu Y."/>
            <person name="Xu W."/>
            <person name="Pan J."/>
            <person name="Luo Z.H."/>
            <person name="Li M."/>
        </authorList>
    </citation>
    <scope>NUCLEOTIDE SEQUENCE [LARGE SCALE GENOMIC DNA]</scope>
    <source>
        <strain evidence="3">SpSt-87</strain>
    </source>
</reference>